<evidence type="ECO:0000313" key="2">
    <source>
        <dbReference type="EMBL" id="TXG57755.1"/>
    </source>
</evidence>
<evidence type="ECO:0000259" key="1">
    <source>
        <dbReference type="PROSITE" id="PS50011"/>
    </source>
</evidence>
<dbReference type="GO" id="GO:0005524">
    <property type="term" value="F:ATP binding"/>
    <property type="evidence" value="ECO:0007669"/>
    <property type="project" value="InterPro"/>
</dbReference>
<dbReference type="InterPro" id="IPR045272">
    <property type="entry name" value="ANXUR1/2-like"/>
</dbReference>
<dbReference type="Pfam" id="PF07714">
    <property type="entry name" value="PK_Tyr_Ser-Thr"/>
    <property type="match status" value="1"/>
</dbReference>
<name>A0A5C7HLW4_9ROSI</name>
<organism evidence="2 3">
    <name type="scientific">Acer yangbiense</name>
    <dbReference type="NCBI Taxonomy" id="1000413"/>
    <lineage>
        <taxon>Eukaryota</taxon>
        <taxon>Viridiplantae</taxon>
        <taxon>Streptophyta</taxon>
        <taxon>Embryophyta</taxon>
        <taxon>Tracheophyta</taxon>
        <taxon>Spermatophyta</taxon>
        <taxon>Magnoliopsida</taxon>
        <taxon>eudicotyledons</taxon>
        <taxon>Gunneridae</taxon>
        <taxon>Pentapetalae</taxon>
        <taxon>rosids</taxon>
        <taxon>malvids</taxon>
        <taxon>Sapindales</taxon>
        <taxon>Sapindaceae</taxon>
        <taxon>Hippocastanoideae</taxon>
        <taxon>Acereae</taxon>
        <taxon>Acer</taxon>
    </lineage>
</organism>
<dbReference type="PROSITE" id="PS00108">
    <property type="entry name" value="PROTEIN_KINASE_ST"/>
    <property type="match status" value="1"/>
</dbReference>
<dbReference type="InterPro" id="IPR001245">
    <property type="entry name" value="Ser-Thr/Tyr_kinase_cat_dom"/>
</dbReference>
<comment type="caution">
    <text evidence="2">The sequence shown here is derived from an EMBL/GenBank/DDBJ whole genome shotgun (WGS) entry which is preliminary data.</text>
</comment>
<sequence length="354" mass="40416">MITWLTEPCGGIFTIAKNHLFHGSRLEICIGAARGLHYLHKGSKHPIIHRDVKSTNILLDEKWVAKVSNFGLSKTGPALDQTDHLTASVKGSFGYLDPEYVRRQQLTKKSDVYSFGVVLFEIICARPALDTSLAHEQMNLAEWANRCHQRCSLDQIMDSYLKGKIAPECFKKFAETALNYKRVQKRAARVLVAKWTSKKDYLACRIRGIMNKFERGQVSAQLISFQLTSLRNHSKHEIEKKLQELRCLQQNRNYYCAVEYMIIMELKRLVSEIGQPSLETMWKLNPLTIPVGSLSLGLNLDSDFPTQFTSKVPTCISSNLTLPPWLQQYKEETTRNTTINDQVSISTIVVFFDI</sequence>
<dbReference type="SUPFAM" id="SSF56112">
    <property type="entry name" value="Protein kinase-like (PK-like)"/>
    <property type="match status" value="1"/>
</dbReference>
<dbReference type="PROSITE" id="PS50011">
    <property type="entry name" value="PROTEIN_KINASE_DOM"/>
    <property type="match status" value="1"/>
</dbReference>
<dbReference type="InterPro" id="IPR000719">
    <property type="entry name" value="Prot_kinase_dom"/>
</dbReference>
<evidence type="ECO:0000313" key="3">
    <source>
        <dbReference type="Proteomes" id="UP000323000"/>
    </source>
</evidence>
<dbReference type="Proteomes" id="UP000323000">
    <property type="component" value="Chromosome 7"/>
</dbReference>
<dbReference type="InterPro" id="IPR011009">
    <property type="entry name" value="Kinase-like_dom_sf"/>
</dbReference>
<accession>A0A5C7HLW4</accession>
<gene>
    <name evidence="2" type="ORF">EZV62_015584</name>
</gene>
<dbReference type="InterPro" id="IPR008271">
    <property type="entry name" value="Ser/Thr_kinase_AS"/>
</dbReference>
<dbReference type="EMBL" id="VAHF01000007">
    <property type="protein sequence ID" value="TXG57755.1"/>
    <property type="molecule type" value="Genomic_DNA"/>
</dbReference>
<dbReference type="AlphaFoldDB" id="A0A5C7HLW4"/>
<dbReference type="OrthoDB" id="4062651at2759"/>
<dbReference type="Gene3D" id="1.10.510.10">
    <property type="entry name" value="Transferase(Phosphotransferase) domain 1"/>
    <property type="match status" value="1"/>
</dbReference>
<dbReference type="PANTHER" id="PTHR27003:SF460">
    <property type="entry name" value="RECEPTOR-LIKE PROTEIN KINASE FERONIA"/>
    <property type="match status" value="1"/>
</dbReference>
<dbReference type="SMART" id="SM00220">
    <property type="entry name" value="S_TKc"/>
    <property type="match status" value="1"/>
</dbReference>
<keyword evidence="3" id="KW-1185">Reference proteome</keyword>
<dbReference type="GO" id="GO:0004714">
    <property type="term" value="F:transmembrane receptor protein tyrosine kinase activity"/>
    <property type="evidence" value="ECO:0007669"/>
    <property type="project" value="InterPro"/>
</dbReference>
<protein>
    <recommendedName>
        <fullName evidence="1">Protein kinase domain-containing protein</fullName>
    </recommendedName>
</protein>
<dbReference type="GO" id="GO:0005886">
    <property type="term" value="C:plasma membrane"/>
    <property type="evidence" value="ECO:0007669"/>
    <property type="project" value="TreeGrafter"/>
</dbReference>
<feature type="domain" description="Protein kinase" evidence="1">
    <location>
        <begin position="1"/>
        <end position="202"/>
    </location>
</feature>
<dbReference type="PANTHER" id="PTHR27003">
    <property type="entry name" value="OS07G0166700 PROTEIN"/>
    <property type="match status" value="1"/>
</dbReference>
<dbReference type="GO" id="GO:0009506">
    <property type="term" value="C:plasmodesma"/>
    <property type="evidence" value="ECO:0007669"/>
    <property type="project" value="TreeGrafter"/>
</dbReference>
<reference evidence="3" key="1">
    <citation type="journal article" date="2019" name="Gigascience">
        <title>De novo genome assembly of the endangered Acer yangbiense, a plant species with extremely small populations endemic to Yunnan Province, China.</title>
        <authorList>
            <person name="Yang J."/>
            <person name="Wariss H.M."/>
            <person name="Tao L."/>
            <person name="Zhang R."/>
            <person name="Yun Q."/>
            <person name="Hollingsworth P."/>
            <person name="Dao Z."/>
            <person name="Luo G."/>
            <person name="Guo H."/>
            <person name="Ma Y."/>
            <person name="Sun W."/>
        </authorList>
    </citation>
    <scope>NUCLEOTIDE SEQUENCE [LARGE SCALE GENOMIC DNA]</scope>
    <source>
        <strain evidence="3">cv. Malutang</strain>
    </source>
</reference>
<proteinExistence type="predicted"/>